<keyword evidence="14" id="KW-0449">Lipoprotein</keyword>
<feature type="binding site" description="axial binding residue" evidence="15">
    <location>
        <position position="44"/>
    </location>
    <ligand>
        <name>heme</name>
        <dbReference type="ChEBI" id="CHEBI:30413"/>
    </ligand>
    <ligandPart>
        <name>Fe</name>
        <dbReference type="ChEBI" id="CHEBI:18248"/>
    </ligandPart>
</feature>
<keyword evidence="4" id="KW-1003">Cell membrane</keyword>
<keyword evidence="7" id="KW-0336">GPI-anchor</keyword>
<dbReference type="Pfam" id="PF05730">
    <property type="entry name" value="CFEM"/>
    <property type="match status" value="1"/>
</dbReference>
<gene>
    <name evidence="19" type="ORF">GRF29_1536g1509493</name>
</gene>
<dbReference type="InterPro" id="IPR008427">
    <property type="entry name" value="Extracellular_membr_CFEM_dom"/>
</dbReference>
<keyword evidence="20" id="KW-1185">Reference proteome</keyword>
<keyword evidence="9 17" id="KW-0732">Signal</keyword>
<evidence type="ECO:0000256" key="13">
    <source>
        <dbReference type="ARBA" id="ARBA00023180"/>
    </source>
</evidence>
<dbReference type="PANTHER" id="PTHR37928">
    <property type="entry name" value="CFEM DOMAIN PROTEIN (AFU_ORTHOLOGUE AFUA_6G14090)"/>
    <property type="match status" value="1"/>
</dbReference>
<comment type="caution">
    <text evidence="15">Lacks conserved residue(s) required for the propagation of feature annotation.</text>
</comment>
<evidence type="ECO:0000256" key="12">
    <source>
        <dbReference type="ARBA" id="ARBA00023157"/>
    </source>
</evidence>
<comment type="subcellular location">
    <subcellularLocation>
        <location evidence="1">Cell membrane</location>
        <topology evidence="1">Lipid-anchor</topology>
        <topology evidence="1">GPI-anchor</topology>
    </subcellularLocation>
    <subcellularLocation>
        <location evidence="2">Secreted</location>
    </subcellularLocation>
</comment>
<dbReference type="EMBL" id="WVTA01000021">
    <property type="protein sequence ID" value="KAK3197361.1"/>
    <property type="molecule type" value="Genomic_DNA"/>
</dbReference>
<feature type="disulfide bond" evidence="15">
    <location>
        <begin position="49"/>
        <end position="82"/>
    </location>
</feature>
<name>A0AAN6LME5_9PLEO</name>
<protein>
    <recommendedName>
        <fullName evidence="18">CFEM domain-containing protein</fullName>
    </recommendedName>
</protein>
<sequence length="177" mass="17149">MRSSTVAILVTLSSLAVAQDILGSLPKCGQECFGNNFAGCGQFDFKCICGNTNLISELSCCVSTKCNDQDKNTIIKLASGLCQGVGVDVPTQASCAPSATFGSSSSTNSAITGSSTGTASTTSAPTTTSAPATTSGTENQGADAQSSTGSSGIGGPAATANAGLGLAMGMAGLLAAL</sequence>
<feature type="signal peptide" evidence="17">
    <location>
        <begin position="1"/>
        <end position="18"/>
    </location>
</feature>
<evidence type="ECO:0000313" key="19">
    <source>
        <dbReference type="EMBL" id="KAK3197361.1"/>
    </source>
</evidence>
<dbReference type="GO" id="GO:0098552">
    <property type="term" value="C:side of membrane"/>
    <property type="evidence" value="ECO:0007669"/>
    <property type="project" value="UniProtKB-KW"/>
</dbReference>
<evidence type="ECO:0000256" key="3">
    <source>
        <dbReference type="ARBA" id="ARBA00010031"/>
    </source>
</evidence>
<dbReference type="PANTHER" id="PTHR37928:SF1">
    <property type="entry name" value="CFEM DOMAIN PROTEIN (AFU_ORTHOLOGUE AFUA_6G14090)"/>
    <property type="match status" value="1"/>
</dbReference>
<feature type="region of interest" description="Disordered" evidence="16">
    <location>
        <begin position="98"/>
        <end position="154"/>
    </location>
</feature>
<dbReference type="GO" id="GO:0005886">
    <property type="term" value="C:plasma membrane"/>
    <property type="evidence" value="ECO:0007669"/>
    <property type="project" value="UniProtKB-SubCell"/>
</dbReference>
<dbReference type="GO" id="GO:0046872">
    <property type="term" value="F:metal ion binding"/>
    <property type="evidence" value="ECO:0007669"/>
    <property type="project" value="UniProtKB-UniRule"/>
</dbReference>
<dbReference type="GO" id="GO:0005576">
    <property type="term" value="C:extracellular region"/>
    <property type="evidence" value="ECO:0007669"/>
    <property type="project" value="UniProtKB-SubCell"/>
</dbReference>
<keyword evidence="8 15" id="KW-0479">Metal-binding</keyword>
<comment type="caution">
    <text evidence="19">The sequence shown here is derived from an EMBL/GenBank/DDBJ whole genome shotgun (WGS) entry which is preliminary data.</text>
</comment>
<evidence type="ECO:0000256" key="6">
    <source>
        <dbReference type="ARBA" id="ARBA00022617"/>
    </source>
</evidence>
<feature type="domain" description="CFEM" evidence="18">
    <location>
        <begin position="1"/>
        <end position="109"/>
    </location>
</feature>
<evidence type="ECO:0000256" key="9">
    <source>
        <dbReference type="ARBA" id="ARBA00022729"/>
    </source>
</evidence>
<feature type="compositionally biased region" description="Low complexity" evidence="16">
    <location>
        <begin position="98"/>
        <end position="137"/>
    </location>
</feature>
<keyword evidence="13" id="KW-0325">Glycoprotein</keyword>
<evidence type="ECO:0000256" key="7">
    <source>
        <dbReference type="ARBA" id="ARBA00022622"/>
    </source>
</evidence>
<keyword evidence="5" id="KW-0964">Secreted</keyword>
<reference evidence="19 20" key="1">
    <citation type="submission" date="2021-02" db="EMBL/GenBank/DDBJ databases">
        <title>Genome assembly of Pseudopithomyces chartarum.</title>
        <authorList>
            <person name="Jauregui R."/>
            <person name="Singh J."/>
            <person name="Voisey C."/>
        </authorList>
    </citation>
    <scope>NUCLEOTIDE SEQUENCE [LARGE SCALE GENOMIC DNA]</scope>
    <source>
        <strain evidence="19 20">AGR01</strain>
    </source>
</reference>
<dbReference type="SMART" id="SM00747">
    <property type="entry name" value="CFEM"/>
    <property type="match status" value="1"/>
</dbReference>
<evidence type="ECO:0000313" key="20">
    <source>
        <dbReference type="Proteomes" id="UP001280581"/>
    </source>
</evidence>
<feature type="chain" id="PRO_5042920571" description="CFEM domain-containing protein" evidence="17">
    <location>
        <begin position="19"/>
        <end position="177"/>
    </location>
</feature>
<evidence type="ECO:0000256" key="4">
    <source>
        <dbReference type="ARBA" id="ARBA00022475"/>
    </source>
</evidence>
<evidence type="ECO:0000256" key="2">
    <source>
        <dbReference type="ARBA" id="ARBA00004613"/>
    </source>
</evidence>
<evidence type="ECO:0000256" key="8">
    <source>
        <dbReference type="ARBA" id="ARBA00022723"/>
    </source>
</evidence>
<keyword evidence="11" id="KW-0472">Membrane</keyword>
<evidence type="ECO:0000256" key="15">
    <source>
        <dbReference type="PROSITE-ProRule" id="PRU01356"/>
    </source>
</evidence>
<evidence type="ECO:0000259" key="18">
    <source>
        <dbReference type="PROSITE" id="PS52012"/>
    </source>
</evidence>
<feature type="compositionally biased region" description="Polar residues" evidence="16">
    <location>
        <begin position="138"/>
        <end position="150"/>
    </location>
</feature>
<evidence type="ECO:0000256" key="14">
    <source>
        <dbReference type="ARBA" id="ARBA00023288"/>
    </source>
</evidence>
<dbReference type="PROSITE" id="PS52012">
    <property type="entry name" value="CFEM"/>
    <property type="match status" value="1"/>
</dbReference>
<dbReference type="AlphaFoldDB" id="A0AAN6LME5"/>
<comment type="similarity">
    <text evidence="3">Belongs to the RBT5 family.</text>
</comment>
<dbReference type="InterPro" id="IPR051735">
    <property type="entry name" value="CFEM_domain"/>
</dbReference>
<evidence type="ECO:0000256" key="10">
    <source>
        <dbReference type="ARBA" id="ARBA00023004"/>
    </source>
</evidence>
<evidence type="ECO:0000256" key="11">
    <source>
        <dbReference type="ARBA" id="ARBA00023136"/>
    </source>
</evidence>
<proteinExistence type="inferred from homology"/>
<feature type="disulfide bond" evidence="15">
    <location>
        <begin position="40"/>
        <end position="47"/>
    </location>
</feature>
<accession>A0AAN6LME5</accession>
<evidence type="ECO:0000256" key="5">
    <source>
        <dbReference type="ARBA" id="ARBA00022525"/>
    </source>
</evidence>
<evidence type="ECO:0000256" key="16">
    <source>
        <dbReference type="SAM" id="MobiDB-lite"/>
    </source>
</evidence>
<keyword evidence="6 15" id="KW-0349">Heme</keyword>
<keyword evidence="10 15" id="KW-0408">Iron</keyword>
<evidence type="ECO:0000256" key="1">
    <source>
        <dbReference type="ARBA" id="ARBA00004609"/>
    </source>
</evidence>
<evidence type="ECO:0000256" key="17">
    <source>
        <dbReference type="SAM" id="SignalP"/>
    </source>
</evidence>
<organism evidence="19 20">
    <name type="scientific">Pseudopithomyces chartarum</name>
    <dbReference type="NCBI Taxonomy" id="1892770"/>
    <lineage>
        <taxon>Eukaryota</taxon>
        <taxon>Fungi</taxon>
        <taxon>Dikarya</taxon>
        <taxon>Ascomycota</taxon>
        <taxon>Pezizomycotina</taxon>
        <taxon>Dothideomycetes</taxon>
        <taxon>Pleosporomycetidae</taxon>
        <taxon>Pleosporales</taxon>
        <taxon>Massarineae</taxon>
        <taxon>Didymosphaeriaceae</taxon>
        <taxon>Pseudopithomyces</taxon>
    </lineage>
</organism>
<keyword evidence="12 15" id="KW-1015">Disulfide bond</keyword>
<dbReference type="Proteomes" id="UP001280581">
    <property type="component" value="Unassembled WGS sequence"/>
</dbReference>